<keyword evidence="8" id="KW-1185">Reference proteome</keyword>
<evidence type="ECO:0000313" key="8">
    <source>
        <dbReference type="Proteomes" id="UP001156601"/>
    </source>
</evidence>
<evidence type="ECO:0000313" key="7">
    <source>
        <dbReference type="EMBL" id="GLR71084.1"/>
    </source>
</evidence>
<comment type="subcellular location">
    <subcellularLocation>
        <location evidence="1 5">Cell membrane</location>
        <topology evidence="1 5">Multi-pass membrane protein</topology>
    </subcellularLocation>
</comment>
<feature type="domain" description="ABC transmembrane type-1" evidence="6">
    <location>
        <begin position="433"/>
        <end position="720"/>
    </location>
</feature>
<dbReference type="InterPro" id="IPR000515">
    <property type="entry name" value="MetI-like"/>
</dbReference>
<dbReference type="GO" id="GO:0055085">
    <property type="term" value="P:transmembrane transport"/>
    <property type="evidence" value="ECO:0007669"/>
    <property type="project" value="InterPro"/>
</dbReference>
<dbReference type="PROSITE" id="PS50928">
    <property type="entry name" value="ABC_TM1"/>
    <property type="match status" value="1"/>
</dbReference>
<feature type="transmembrane region" description="Helical" evidence="5">
    <location>
        <begin position="500"/>
        <end position="521"/>
    </location>
</feature>
<feature type="transmembrane region" description="Helical" evidence="5">
    <location>
        <begin position="701"/>
        <end position="723"/>
    </location>
</feature>
<protein>
    <recommendedName>
        <fullName evidence="6">ABC transmembrane type-1 domain-containing protein</fullName>
    </recommendedName>
</protein>
<organism evidence="7 8">
    <name type="scientific">Agaribacter marinus</name>
    <dbReference type="NCBI Taxonomy" id="1431249"/>
    <lineage>
        <taxon>Bacteria</taxon>
        <taxon>Pseudomonadati</taxon>
        <taxon>Pseudomonadota</taxon>
        <taxon>Gammaproteobacteria</taxon>
        <taxon>Alteromonadales</taxon>
        <taxon>Alteromonadaceae</taxon>
        <taxon>Agaribacter</taxon>
    </lineage>
</organism>
<dbReference type="PANTHER" id="PTHR42727">
    <property type="entry name" value="PHOSPHATE TRANSPORT SYSTEM PERMEASE PROTEIN"/>
    <property type="match status" value="1"/>
</dbReference>
<comment type="similarity">
    <text evidence="5">Belongs to the binding-protein-dependent transport system permease family.</text>
</comment>
<dbReference type="InterPro" id="IPR035906">
    <property type="entry name" value="MetI-like_sf"/>
</dbReference>
<evidence type="ECO:0000256" key="2">
    <source>
        <dbReference type="ARBA" id="ARBA00022692"/>
    </source>
</evidence>
<feature type="transmembrane region" description="Helical" evidence="5">
    <location>
        <begin position="541"/>
        <end position="564"/>
    </location>
</feature>
<keyword evidence="3 5" id="KW-1133">Transmembrane helix</keyword>
<keyword evidence="5" id="KW-0813">Transport</keyword>
<evidence type="ECO:0000256" key="3">
    <source>
        <dbReference type="ARBA" id="ARBA00022989"/>
    </source>
</evidence>
<keyword evidence="2 5" id="KW-0812">Transmembrane</keyword>
<dbReference type="Proteomes" id="UP001156601">
    <property type="component" value="Unassembled WGS sequence"/>
</dbReference>
<feature type="transmembrane region" description="Helical" evidence="5">
    <location>
        <begin position="584"/>
        <end position="604"/>
    </location>
</feature>
<comment type="caution">
    <text evidence="7">The sequence shown here is derived from an EMBL/GenBank/DDBJ whole genome shotgun (WGS) entry which is preliminary data.</text>
</comment>
<keyword evidence="4 5" id="KW-0472">Membrane</keyword>
<dbReference type="Gene3D" id="1.10.3720.10">
    <property type="entry name" value="MetI-like"/>
    <property type="match status" value="1"/>
</dbReference>
<evidence type="ECO:0000256" key="4">
    <source>
        <dbReference type="ARBA" id="ARBA00023136"/>
    </source>
</evidence>
<accession>A0AA37SYV9</accession>
<dbReference type="AlphaFoldDB" id="A0AA37SYV9"/>
<gene>
    <name evidence="7" type="ORF">GCM10007852_19920</name>
</gene>
<sequence length="734" mass="81967">MHLYEIYYKNNMQHHLKRSNENARFRKDLLAKRVVTSFGWLVLVTFFLLIAHIVGNSLPLLKTPKIEYQSSIQLPKSEHLVSIRHGSEEAIFISRVNHIEQNKCGVGLYELSSVLGKQLSFSKYDCNNNFAVIENDMDFQHAYARISDSGTIELRRIEVSGNDIRALLFGSFDMPESTIHRIYEAEKNSEYPLKWQSKIHDNVFYLWSITSDNQLIRITKTLNNYAPAILFEKKQIVDYMPLVNFSQHLYVNEERIVIHNSQDLPVQTIDIKNNANVHLLPNEYGFLVSEDNAYKVWGGVNKQGVFEFQAIASYENLLSGRILSLTFDRQSAVIFALTEKSRVLIINNATFEVVNEQPLRMASEALFVIGNSVYLQNKDKLFYYASIDLQGVTTWKSLFSPIQYLGYLAPSHIWQTSTASNEAQQKFSLVPLILGSLKASFLALFVAVPLALGAAIYTAYFATNEARTWIKPGIEMIEAIPSVIIGFIAAVWLAPFAERSLIAIVLLIALLPVVLLGVVALHGHIRNKYPNIAARVSYLPLLCLALTIASLILFLTTTVVQEALLSNGGNFLVNYLGNLTLTKTSIVVALALGVAITPTIYTLVDDALYEVPDGVKQAAFALGATEIQTLLRVVLLVALPSIISAVMLGFGRAFGETMIVLMVTGNTPIADWDLLSGLRSLTSNLTIELQESSQGSKHYNILFLTAAILFAFTFVINTVAAFIKRSLRAKVDHE</sequence>
<dbReference type="GO" id="GO:0005886">
    <property type="term" value="C:plasma membrane"/>
    <property type="evidence" value="ECO:0007669"/>
    <property type="project" value="UniProtKB-SubCell"/>
</dbReference>
<reference evidence="7" key="1">
    <citation type="journal article" date="2014" name="Int. J. Syst. Evol. Microbiol.">
        <title>Complete genome sequence of Corynebacterium casei LMG S-19264T (=DSM 44701T), isolated from a smear-ripened cheese.</title>
        <authorList>
            <consortium name="US DOE Joint Genome Institute (JGI-PGF)"/>
            <person name="Walter F."/>
            <person name="Albersmeier A."/>
            <person name="Kalinowski J."/>
            <person name="Ruckert C."/>
        </authorList>
    </citation>
    <scope>NUCLEOTIDE SEQUENCE</scope>
    <source>
        <strain evidence="7">NBRC 110023</strain>
    </source>
</reference>
<feature type="transmembrane region" description="Helical" evidence="5">
    <location>
        <begin position="633"/>
        <end position="654"/>
    </location>
</feature>
<dbReference type="EMBL" id="BSOT01000005">
    <property type="protein sequence ID" value="GLR71084.1"/>
    <property type="molecule type" value="Genomic_DNA"/>
</dbReference>
<evidence type="ECO:0000256" key="1">
    <source>
        <dbReference type="ARBA" id="ARBA00004651"/>
    </source>
</evidence>
<feature type="transmembrane region" description="Helical" evidence="5">
    <location>
        <begin position="474"/>
        <end position="494"/>
    </location>
</feature>
<evidence type="ECO:0000259" key="6">
    <source>
        <dbReference type="PROSITE" id="PS50928"/>
    </source>
</evidence>
<reference evidence="7" key="2">
    <citation type="submission" date="2023-01" db="EMBL/GenBank/DDBJ databases">
        <title>Draft genome sequence of Agaribacter marinus strain NBRC 110023.</title>
        <authorList>
            <person name="Sun Q."/>
            <person name="Mori K."/>
        </authorList>
    </citation>
    <scope>NUCLEOTIDE SEQUENCE</scope>
    <source>
        <strain evidence="7">NBRC 110023</strain>
    </source>
</reference>
<proteinExistence type="inferred from homology"/>
<dbReference type="SUPFAM" id="SSF161098">
    <property type="entry name" value="MetI-like"/>
    <property type="match status" value="1"/>
</dbReference>
<evidence type="ECO:0000256" key="5">
    <source>
        <dbReference type="RuleBase" id="RU363032"/>
    </source>
</evidence>
<dbReference type="PANTHER" id="PTHR42727:SF1">
    <property type="entry name" value="PHOSPHATE TRANSPORT SYSTEM PERMEASE"/>
    <property type="match status" value="1"/>
</dbReference>
<dbReference type="Pfam" id="PF00528">
    <property type="entry name" value="BPD_transp_1"/>
    <property type="match status" value="1"/>
</dbReference>
<dbReference type="CDD" id="cd06261">
    <property type="entry name" value="TM_PBP2"/>
    <property type="match status" value="1"/>
</dbReference>
<name>A0AA37SYV9_9ALTE</name>
<feature type="transmembrane region" description="Helical" evidence="5">
    <location>
        <begin position="441"/>
        <end position="462"/>
    </location>
</feature>
<feature type="transmembrane region" description="Helical" evidence="5">
    <location>
        <begin position="34"/>
        <end position="55"/>
    </location>
</feature>